<comment type="caution">
    <text evidence="4">The sequence shown here is derived from an EMBL/GenBank/DDBJ whole genome shotgun (WGS) entry which is preliminary data.</text>
</comment>
<feature type="domain" description="Glycosyltransferase subfamily 4-like N-terminal" evidence="3">
    <location>
        <begin position="406"/>
        <end position="548"/>
    </location>
</feature>
<dbReference type="InterPro" id="IPR001296">
    <property type="entry name" value="Glyco_trans_1"/>
</dbReference>
<name>A0A2V1K4T8_9BURK</name>
<gene>
    <name evidence="4" type="ORF">DD235_02780</name>
</gene>
<accession>A0A2V1K4T8</accession>
<keyword evidence="5" id="KW-1185">Reference proteome</keyword>
<dbReference type="Pfam" id="PF00534">
    <property type="entry name" value="Glycos_transf_1"/>
    <property type="match status" value="1"/>
</dbReference>
<dbReference type="EMBL" id="QETA01000001">
    <property type="protein sequence ID" value="PWF25580.1"/>
    <property type="molecule type" value="Genomic_DNA"/>
</dbReference>
<dbReference type="AlphaFoldDB" id="A0A2V1K4T8"/>
<dbReference type="GO" id="GO:0016757">
    <property type="term" value="F:glycosyltransferase activity"/>
    <property type="evidence" value="ECO:0007669"/>
    <property type="project" value="TreeGrafter"/>
</dbReference>
<dbReference type="InterPro" id="IPR028098">
    <property type="entry name" value="Glyco_trans_4-like_N"/>
</dbReference>
<evidence type="ECO:0000313" key="4">
    <source>
        <dbReference type="EMBL" id="PWF25580.1"/>
    </source>
</evidence>
<feature type="domain" description="Glycosyltransferase subfamily 4-like N-terminal" evidence="2">
    <location>
        <begin position="25"/>
        <end position="194"/>
    </location>
</feature>
<sequence length="772" mass="83981">MASVTSAVQRAARPVVPIKVLHIISGLGQGGAEAVLFRLTTSPGMDPAVQQEVLSMTDEGVYGERMRAAGIRVHTLGMQSGKMGWRDFQALRRRIEFIAPDVVQTWMYHANLAGGLAARLCGIRAVAWGIRNAGTNLSLISRSARLTLRLGAWLSGLLPAVTVSCAEDAAQRHIALGYRRDRMQVIANGYDLSRFSPDPDAGLAQRRRWNVDSSMTLLACVARWDPLKDHANLIRALARVRGTAQRPFRCALVGRGMTPENAELMALIRAEGMEDWVLPLGPTDDVAAVMNAADIHVLSSRAEGFPNVVAEAMACGTPCVVTDVGDAALIVGDTGWVAAPESAEALADAVRHALAVARDPLELRARAAAARTRVQSRFGLHVMQEAYDRLWRGLPMRRQTRTGRLLMVVNNPAFFLSHRLPLAQGAQAAGYEVHVATMAGPAVEQIRQLGFVHHAIPMSRSGRRPWEEVRTVWALYRLMRRLRPDVAHLVTIKPVLYGGLVARWLKVPRVVAAVSGLGFVFVDDGQATRRLRRLVTMLYRLALRQPRARVIFQNAADRDVLLEQDVVLPEQARLIRGSGVDLAAYVAVDEPETPPLTVVMAARLLRDKGVQEYIEAAAQVRSRIDGIRFVLAGSPDPGNPASVDAAMLAAWNAAGHVDYMGECNDVAALYAQSHIVVLPSWREGLPRSLVEAAACGRAVVTTDVPGCRDAIEPGETGLLVPARDAGALAQAILQLTEDSALRHRLGRAGRELAEREFDIDCVVQAHLDIYAE</sequence>
<keyword evidence="4" id="KW-0808">Transferase</keyword>
<dbReference type="Pfam" id="PF13439">
    <property type="entry name" value="Glyco_transf_4"/>
    <property type="match status" value="1"/>
</dbReference>
<reference evidence="5" key="1">
    <citation type="submission" date="2018-05" db="EMBL/GenBank/DDBJ databases">
        <authorList>
            <person name="Li Y."/>
        </authorList>
    </citation>
    <scope>NUCLEOTIDE SEQUENCE [LARGE SCALE GENOMIC DNA]</scope>
    <source>
        <strain evidence="5">3d-2-2</strain>
    </source>
</reference>
<dbReference type="PANTHER" id="PTHR12526:SF638">
    <property type="entry name" value="SPORE COAT PROTEIN SA"/>
    <property type="match status" value="1"/>
</dbReference>
<dbReference type="CDD" id="cd03808">
    <property type="entry name" value="GT4_CapM-like"/>
    <property type="match status" value="1"/>
</dbReference>
<dbReference type="Gene3D" id="3.40.50.2000">
    <property type="entry name" value="Glycogen Phosphorylase B"/>
    <property type="match status" value="4"/>
</dbReference>
<dbReference type="Pfam" id="PF13692">
    <property type="entry name" value="Glyco_trans_1_4"/>
    <property type="match status" value="1"/>
</dbReference>
<feature type="domain" description="Glycosyl transferase family 1" evidence="1">
    <location>
        <begin position="594"/>
        <end position="751"/>
    </location>
</feature>
<evidence type="ECO:0000259" key="2">
    <source>
        <dbReference type="Pfam" id="PF13439"/>
    </source>
</evidence>
<evidence type="ECO:0000259" key="1">
    <source>
        <dbReference type="Pfam" id="PF00534"/>
    </source>
</evidence>
<dbReference type="Pfam" id="PF13477">
    <property type="entry name" value="Glyco_trans_4_2"/>
    <property type="match status" value="1"/>
</dbReference>
<proteinExistence type="predicted"/>
<evidence type="ECO:0000313" key="5">
    <source>
        <dbReference type="Proteomes" id="UP000245212"/>
    </source>
</evidence>
<evidence type="ECO:0000259" key="3">
    <source>
        <dbReference type="Pfam" id="PF13477"/>
    </source>
</evidence>
<dbReference type="Proteomes" id="UP000245212">
    <property type="component" value="Unassembled WGS sequence"/>
</dbReference>
<protein>
    <submittedName>
        <fullName evidence="4">Glycosyl transferase</fullName>
    </submittedName>
</protein>
<dbReference type="SUPFAM" id="SSF53756">
    <property type="entry name" value="UDP-Glycosyltransferase/glycogen phosphorylase"/>
    <property type="match status" value="2"/>
</dbReference>
<dbReference type="PANTHER" id="PTHR12526">
    <property type="entry name" value="GLYCOSYLTRANSFERASE"/>
    <property type="match status" value="1"/>
</dbReference>
<organism evidence="4 5">
    <name type="scientific">Corticimicrobacter populi</name>
    <dbReference type="NCBI Taxonomy" id="2175229"/>
    <lineage>
        <taxon>Bacteria</taxon>
        <taxon>Pseudomonadati</taxon>
        <taxon>Pseudomonadota</taxon>
        <taxon>Betaproteobacteria</taxon>
        <taxon>Burkholderiales</taxon>
        <taxon>Alcaligenaceae</taxon>
        <taxon>Corticimicrobacter</taxon>
    </lineage>
</organism>